<evidence type="ECO:0000313" key="1">
    <source>
        <dbReference type="EMBL" id="GAF70664.1"/>
    </source>
</evidence>
<dbReference type="AlphaFoldDB" id="X0RP84"/>
<accession>X0RP84</accession>
<gene>
    <name evidence="1" type="ORF">S01H1_05079</name>
</gene>
<name>X0RP84_9ZZZZ</name>
<sequence length="84" mass="10027">MKKKQQQINAYQLLLWDDTTISEEKRIWLSLCKLEEGQDKLRRTLFREIGELKKENTTLKQDLWAMKQSSGQTDLFENFMAMAN</sequence>
<organism evidence="1">
    <name type="scientific">marine sediment metagenome</name>
    <dbReference type="NCBI Taxonomy" id="412755"/>
    <lineage>
        <taxon>unclassified sequences</taxon>
        <taxon>metagenomes</taxon>
        <taxon>ecological metagenomes</taxon>
    </lineage>
</organism>
<reference evidence="1" key="1">
    <citation type="journal article" date="2014" name="Front. Microbiol.">
        <title>High frequency of phylogenetically diverse reductive dehalogenase-homologous genes in deep subseafloor sedimentary metagenomes.</title>
        <authorList>
            <person name="Kawai M."/>
            <person name="Futagami T."/>
            <person name="Toyoda A."/>
            <person name="Takaki Y."/>
            <person name="Nishi S."/>
            <person name="Hori S."/>
            <person name="Arai W."/>
            <person name="Tsubouchi T."/>
            <person name="Morono Y."/>
            <person name="Uchiyama I."/>
            <person name="Ito T."/>
            <person name="Fujiyama A."/>
            <person name="Inagaki F."/>
            <person name="Takami H."/>
        </authorList>
    </citation>
    <scope>NUCLEOTIDE SEQUENCE</scope>
    <source>
        <strain evidence="1">Expedition CK06-06</strain>
    </source>
</reference>
<proteinExistence type="predicted"/>
<comment type="caution">
    <text evidence="1">The sequence shown here is derived from an EMBL/GenBank/DDBJ whole genome shotgun (WGS) entry which is preliminary data.</text>
</comment>
<dbReference type="EMBL" id="BARS01002647">
    <property type="protein sequence ID" value="GAF70664.1"/>
    <property type="molecule type" value="Genomic_DNA"/>
</dbReference>
<protein>
    <submittedName>
        <fullName evidence="1">Uncharacterized protein</fullName>
    </submittedName>
</protein>